<sequence length="430" mass="49670">MKSQLTLQSDGEFAAFIGIDWADTKHDICLQAADGVQREFAVLPHRPADIDDWVVTLRHRFHGRPVAICIETSRGALVYALQKYDFLVLFPINPATLAKYRQAFKPSRAKSDPTDAQIALEILMNHRDKLKPLRPQSSGIRTLTLLLEERRQIVDEQRRLTNRLISNLKQYYPLAHEWFENKNTTLFCEFMARWPTLKQLRQARRKTLEAFFREHNCHHHKLVEERLASIKNAVPLTEDPAIIRPKQLLVESLVEQLRITLKSIARFDAEIDALAPTLPDYDLFRSLPGAGPTLAPRLLVAFGEQRDRYSSAAEIQMYAGIAPVTERSGKQHWVHWRMQCPTFMRQTFVEWAALTIPRSYWANAYYRQQRAKGAAHQAALRALAFKWARILYRCWLTRTPYDESKYLTALKRRGSTLLSLPVLTEAAQTA</sequence>
<dbReference type="NCBIfam" id="NF033542">
    <property type="entry name" value="transpos_IS110"/>
    <property type="match status" value="1"/>
</dbReference>
<dbReference type="EMBL" id="CP001801">
    <property type="protein sequence ID" value="ACX97030.1"/>
    <property type="molecule type" value="Genomic_DNA"/>
</dbReference>
<dbReference type="Proteomes" id="UP000009102">
    <property type="component" value="Chromosome"/>
</dbReference>
<dbReference type="RefSeq" id="WP_012825061.1">
    <property type="nucleotide sequence ID" value="NC_013422.1"/>
</dbReference>
<reference evidence="3 4" key="1">
    <citation type="submission" date="2009-10" db="EMBL/GenBank/DDBJ databases">
        <title>Complete sequence of Halothiobacillus neapolitanus c2.</title>
        <authorList>
            <consortium name="US DOE Joint Genome Institute"/>
            <person name="Lucas S."/>
            <person name="Copeland A."/>
            <person name="Lapidus A."/>
            <person name="Glavina del Rio T."/>
            <person name="Tice H."/>
            <person name="Bruce D."/>
            <person name="Goodwin L."/>
            <person name="Pitluck S."/>
            <person name="Davenport K."/>
            <person name="Brettin T."/>
            <person name="Detter J.C."/>
            <person name="Han C."/>
            <person name="Tapia R."/>
            <person name="Larimer F."/>
            <person name="Land M."/>
            <person name="Hauser L."/>
            <person name="Kyrpides N."/>
            <person name="Mikhailova N."/>
            <person name="Kerfeld C."/>
            <person name="Cannon G."/>
            <person name="Heinhort S."/>
        </authorList>
    </citation>
    <scope>NUCLEOTIDE SEQUENCE [LARGE SCALE GENOMIC DNA]</scope>
    <source>
        <strain evidence="4">ATCC 23641 / c2</strain>
    </source>
</reference>
<dbReference type="InterPro" id="IPR002525">
    <property type="entry name" value="Transp_IS110-like_N"/>
</dbReference>
<dbReference type="GO" id="GO:0004803">
    <property type="term" value="F:transposase activity"/>
    <property type="evidence" value="ECO:0007669"/>
    <property type="project" value="InterPro"/>
</dbReference>
<gene>
    <name evidence="3" type="ordered locus">Hneap_2214</name>
</gene>
<feature type="domain" description="Transposase IS116/IS110/IS902 C-terminal" evidence="2">
    <location>
        <begin position="282"/>
        <end position="367"/>
    </location>
</feature>
<evidence type="ECO:0000313" key="3">
    <source>
        <dbReference type="EMBL" id="ACX97030.1"/>
    </source>
</evidence>
<evidence type="ECO:0000259" key="1">
    <source>
        <dbReference type="Pfam" id="PF01548"/>
    </source>
</evidence>
<dbReference type="InterPro" id="IPR003346">
    <property type="entry name" value="Transposase_20"/>
</dbReference>
<protein>
    <submittedName>
        <fullName evidence="3">Transposase IS111A/IS1328/IS1533</fullName>
    </submittedName>
</protein>
<keyword evidence="4" id="KW-1185">Reference proteome</keyword>
<feature type="domain" description="Transposase IS110-like N-terminal" evidence="1">
    <location>
        <begin position="17"/>
        <end position="173"/>
    </location>
</feature>
<dbReference type="OrthoDB" id="6637920at2"/>
<organism evidence="3 4">
    <name type="scientific">Halothiobacillus neapolitanus (strain ATCC 23641 / DSM 15147 / CIP 104769 / NCIMB 8539 / c2)</name>
    <name type="common">Thiobacillus neapolitanus</name>
    <dbReference type="NCBI Taxonomy" id="555778"/>
    <lineage>
        <taxon>Bacteria</taxon>
        <taxon>Pseudomonadati</taxon>
        <taxon>Pseudomonadota</taxon>
        <taxon>Gammaproteobacteria</taxon>
        <taxon>Chromatiales</taxon>
        <taxon>Halothiobacillaceae</taxon>
        <taxon>Halothiobacillus</taxon>
    </lineage>
</organism>
<dbReference type="HOGENOM" id="CLU_036902_0_1_6"/>
<proteinExistence type="predicted"/>
<dbReference type="PANTHER" id="PTHR33055:SF3">
    <property type="entry name" value="PUTATIVE TRANSPOSASE FOR IS117-RELATED"/>
    <property type="match status" value="1"/>
</dbReference>
<name>D0KWC7_HALNC</name>
<accession>D0KWC7</accession>
<dbReference type="AlphaFoldDB" id="D0KWC7"/>
<dbReference type="GO" id="GO:0003677">
    <property type="term" value="F:DNA binding"/>
    <property type="evidence" value="ECO:0007669"/>
    <property type="project" value="InterPro"/>
</dbReference>
<dbReference type="STRING" id="555778.Hneap_2214"/>
<dbReference type="Pfam" id="PF02371">
    <property type="entry name" value="Transposase_20"/>
    <property type="match status" value="1"/>
</dbReference>
<dbReference type="Pfam" id="PF01548">
    <property type="entry name" value="DEDD_Tnp_IS110"/>
    <property type="match status" value="1"/>
</dbReference>
<evidence type="ECO:0000313" key="4">
    <source>
        <dbReference type="Proteomes" id="UP000009102"/>
    </source>
</evidence>
<evidence type="ECO:0000259" key="2">
    <source>
        <dbReference type="Pfam" id="PF02371"/>
    </source>
</evidence>
<dbReference type="eggNOG" id="COG3547">
    <property type="taxonomic scope" value="Bacteria"/>
</dbReference>
<dbReference type="InterPro" id="IPR047650">
    <property type="entry name" value="Transpos_IS110"/>
</dbReference>
<dbReference type="PANTHER" id="PTHR33055">
    <property type="entry name" value="TRANSPOSASE FOR INSERTION SEQUENCE ELEMENT IS1111A"/>
    <property type="match status" value="1"/>
</dbReference>
<dbReference type="KEGG" id="hna:Hneap_2214"/>
<dbReference type="GO" id="GO:0006313">
    <property type="term" value="P:DNA transposition"/>
    <property type="evidence" value="ECO:0007669"/>
    <property type="project" value="InterPro"/>
</dbReference>